<evidence type="ECO:0000313" key="2">
    <source>
        <dbReference type="Proteomes" id="UP000004923"/>
    </source>
</evidence>
<keyword evidence="2" id="KW-1185">Reference proteome</keyword>
<dbReference type="HOGENOM" id="CLU_3274232_0_0_9"/>
<evidence type="ECO:0000313" key="1">
    <source>
        <dbReference type="EMBL" id="EFY05070.1"/>
    </source>
</evidence>
<gene>
    <name evidence="1" type="ORF">HMPREF9443_00958</name>
</gene>
<dbReference type="EMBL" id="AEVN01000038">
    <property type="protein sequence ID" value="EFY05070.1"/>
    <property type="molecule type" value="Genomic_DNA"/>
</dbReference>
<reference evidence="1 2" key="1">
    <citation type="submission" date="2011-01" db="EMBL/GenBank/DDBJ databases">
        <authorList>
            <person name="Weinstock G."/>
            <person name="Sodergren E."/>
            <person name="Clifton S."/>
            <person name="Fulton L."/>
            <person name="Fulton B."/>
            <person name="Courtney L."/>
            <person name="Fronick C."/>
            <person name="Harrison M."/>
            <person name="Strong C."/>
            <person name="Farmer C."/>
            <person name="Delahaunty K."/>
            <person name="Markovic C."/>
            <person name="Hall O."/>
            <person name="Minx P."/>
            <person name="Tomlinson C."/>
            <person name="Mitreva M."/>
            <person name="Hou S."/>
            <person name="Chen J."/>
            <person name="Wollam A."/>
            <person name="Pepin K.H."/>
            <person name="Johnson M."/>
            <person name="Bhonagiri V."/>
            <person name="Zhang X."/>
            <person name="Suruliraj S."/>
            <person name="Warren W."/>
            <person name="Chinwalla A."/>
            <person name="Mardis E.R."/>
            <person name="Wilson R.K."/>
        </authorList>
    </citation>
    <scope>NUCLEOTIDE SEQUENCE [LARGE SCALE GENOMIC DNA]</scope>
    <source>
        <strain evidence="1 2">YIT 12067</strain>
    </source>
</reference>
<sequence>MQKCEFYLHQTAFLQKQNTASPAYAIEAGFSKYYALLKYSI</sequence>
<organism evidence="1 2">
    <name type="scientific">Phascolarctobacterium succinatutens YIT 12067</name>
    <dbReference type="NCBI Taxonomy" id="626939"/>
    <lineage>
        <taxon>Bacteria</taxon>
        <taxon>Bacillati</taxon>
        <taxon>Bacillota</taxon>
        <taxon>Negativicutes</taxon>
        <taxon>Acidaminococcales</taxon>
        <taxon>Acidaminococcaceae</taxon>
        <taxon>Phascolarctobacterium</taxon>
    </lineage>
</organism>
<name>E8LDN1_9FIRM</name>
<protein>
    <submittedName>
        <fullName evidence="1">Uncharacterized protein</fullName>
    </submittedName>
</protein>
<comment type="caution">
    <text evidence="1">The sequence shown here is derived from an EMBL/GenBank/DDBJ whole genome shotgun (WGS) entry which is preliminary data.</text>
</comment>
<dbReference type="AlphaFoldDB" id="E8LDN1"/>
<proteinExistence type="predicted"/>
<accession>E8LDN1</accession>
<dbReference type="Proteomes" id="UP000004923">
    <property type="component" value="Unassembled WGS sequence"/>
</dbReference>